<feature type="domain" description="CBS" evidence="4">
    <location>
        <begin position="135"/>
        <end position="191"/>
    </location>
</feature>
<dbReference type="Pfam" id="PF00571">
    <property type="entry name" value="CBS"/>
    <property type="match status" value="2"/>
</dbReference>
<dbReference type="PANTHER" id="PTHR43080">
    <property type="entry name" value="CBS DOMAIN-CONTAINING PROTEIN CBSX3, MITOCHONDRIAL"/>
    <property type="match status" value="1"/>
</dbReference>
<dbReference type="Gene3D" id="1.10.260.40">
    <property type="entry name" value="lambda repressor-like DNA-binding domains"/>
    <property type="match status" value="1"/>
</dbReference>
<dbReference type="InterPro" id="IPR017158">
    <property type="entry name" value="Tscrpt-reg_CBS-contain_prd"/>
</dbReference>
<dbReference type="InterPro" id="IPR001387">
    <property type="entry name" value="Cro/C1-type_HTH"/>
</dbReference>
<name>N0BKG8_9EURY</name>
<dbReference type="CDD" id="cd00093">
    <property type="entry name" value="HTH_XRE"/>
    <property type="match status" value="1"/>
</dbReference>
<dbReference type="SMART" id="SM00530">
    <property type="entry name" value="HTH_XRE"/>
    <property type="match status" value="1"/>
</dbReference>
<sequence length="196" mass="22017">MHFEIEEIKRKRKKLGITQKKLAELVGVSQPLIARIESGDIDPKLSLVKKIFEVLDSLEGKKVNAKSVMNPNVMYVSPNQSLRKVIEVMLEKGISQMPVFELGRVLGTITESSILEIVLEKGPEGAEEMKVKDCMESPLPTVQPDEKLEYICKMLIHNPAVLVVEKGEVRGIITKHDIMKAIRGKDYEKDILARNG</sequence>
<evidence type="ECO:0000256" key="2">
    <source>
        <dbReference type="PROSITE-ProRule" id="PRU00703"/>
    </source>
</evidence>
<dbReference type="EMBL" id="CP005290">
    <property type="protein sequence ID" value="AGK60680.1"/>
    <property type="molecule type" value="Genomic_DNA"/>
</dbReference>
<dbReference type="RefSeq" id="WP_015590279.1">
    <property type="nucleotide sequence ID" value="NC_021169.1"/>
</dbReference>
<dbReference type="Pfam" id="PF01381">
    <property type="entry name" value="HTH_3"/>
    <property type="match status" value="1"/>
</dbReference>
<dbReference type="GO" id="GO:0003677">
    <property type="term" value="F:DNA binding"/>
    <property type="evidence" value="ECO:0007669"/>
    <property type="project" value="InterPro"/>
</dbReference>
<dbReference type="InterPro" id="IPR051257">
    <property type="entry name" value="Diverse_CBS-Domain"/>
</dbReference>
<dbReference type="PROSITE" id="PS50943">
    <property type="entry name" value="HTH_CROC1"/>
    <property type="match status" value="1"/>
</dbReference>
<accession>N0BKG8</accession>
<dbReference type="Gene3D" id="3.10.580.10">
    <property type="entry name" value="CBS-domain"/>
    <property type="match status" value="1"/>
</dbReference>
<evidence type="ECO:0000313" key="6">
    <source>
        <dbReference type="Proteomes" id="UP000013307"/>
    </source>
</evidence>
<feature type="domain" description="HTH cro/C1-type" evidence="3">
    <location>
        <begin position="8"/>
        <end position="61"/>
    </location>
</feature>
<dbReference type="AlphaFoldDB" id="N0BKG8"/>
<dbReference type="InterPro" id="IPR010982">
    <property type="entry name" value="Lambda_DNA-bd_dom_sf"/>
</dbReference>
<protein>
    <submittedName>
        <fullName evidence="5">Transcriptional regulator, XRE family</fullName>
    </submittedName>
</protein>
<evidence type="ECO:0000259" key="4">
    <source>
        <dbReference type="PROSITE" id="PS51371"/>
    </source>
</evidence>
<keyword evidence="6" id="KW-1185">Reference proteome</keyword>
<evidence type="ECO:0000256" key="1">
    <source>
        <dbReference type="ARBA" id="ARBA00023122"/>
    </source>
</evidence>
<gene>
    <name evidence="5" type="ORF">Asulf_00662</name>
</gene>
<dbReference type="InterPro" id="IPR000644">
    <property type="entry name" value="CBS_dom"/>
</dbReference>
<dbReference type="KEGG" id="ast:Asulf_00662"/>
<dbReference type="PROSITE" id="PS51371">
    <property type="entry name" value="CBS"/>
    <property type="match status" value="2"/>
</dbReference>
<evidence type="ECO:0000313" key="5">
    <source>
        <dbReference type="EMBL" id="AGK60680.1"/>
    </source>
</evidence>
<dbReference type="PIRSF" id="PIRSF037253">
    <property type="entry name" value="HTH_CBS_prd"/>
    <property type="match status" value="1"/>
</dbReference>
<proteinExistence type="predicted"/>
<organism evidence="5 6">
    <name type="scientific">Archaeoglobus sulfaticallidus PM70-1</name>
    <dbReference type="NCBI Taxonomy" id="387631"/>
    <lineage>
        <taxon>Archaea</taxon>
        <taxon>Methanobacteriati</taxon>
        <taxon>Methanobacteriota</taxon>
        <taxon>Archaeoglobi</taxon>
        <taxon>Archaeoglobales</taxon>
        <taxon>Archaeoglobaceae</taxon>
        <taxon>Archaeoglobus</taxon>
    </lineage>
</organism>
<dbReference type="STRING" id="387631.Asulf_00662"/>
<dbReference type="GeneID" id="15392305"/>
<keyword evidence="1 2" id="KW-0129">CBS domain</keyword>
<dbReference type="SUPFAM" id="SSF47413">
    <property type="entry name" value="lambda repressor-like DNA-binding domains"/>
    <property type="match status" value="1"/>
</dbReference>
<dbReference type="SMART" id="SM00116">
    <property type="entry name" value="CBS"/>
    <property type="match status" value="2"/>
</dbReference>
<dbReference type="SUPFAM" id="SSF54631">
    <property type="entry name" value="CBS-domain pair"/>
    <property type="match status" value="1"/>
</dbReference>
<feature type="domain" description="CBS" evidence="4">
    <location>
        <begin position="69"/>
        <end position="124"/>
    </location>
</feature>
<reference evidence="5 6" key="1">
    <citation type="journal article" date="2013" name="Genome Announc.">
        <title>Complete Genome Sequence of the Thermophilic and Facultatively Chemolithoautotrophic Sulfate Reducer Archaeoglobus sulfaticallidus Strain PM70-1T.</title>
        <authorList>
            <person name="Stokke R."/>
            <person name="Hocking W.P."/>
            <person name="Steinsbu B.O."/>
            <person name="Steen I.H."/>
        </authorList>
    </citation>
    <scope>NUCLEOTIDE SEQUENCE [LARGE SCALE GENOMIC DNA]</scope>
    <source>
        <strain evidence="5">PM70-1</strain>
    </source>
</reference>
<dbReference type="OrthoDB" id="30763at2157"/>
<dbReference type="PANTHER" id="PTHR43080:SF4">
    <property type="entry name" value="CRO-LIKE PROTEIN"/>
    <property type="match status" value="1"/>
</dbReference>
<dbReference type="InterPro" id="IPR046342">
    <property type="entry name" value="CBS_dom_sf"/>
</dbReference>
<evidence type="ECO:0000259" key="3">
    <source>
        <dbReference type="PROSITE" id="PS50943"/>
    </source>
</evidence>
<dbReference type="Proteomes" id="UP000013307">
    <property type="component" value="Chromosome"/>
</dbReference>
<dbReference type="eggNOG" id="arCOG00608">
    <property type="taxonomic scope" value="Archaea"/>
</dbReference>
<dbReference type="HOGENOM" id="CLU_116133_0_0_2"/>